<dbReference type="KEGG" id="awd:AWOD_II_0287"/>
<dbReference type="EMBL" id="LN554847">
    <property type="protein sequence ID" value="CED56935.1"/>
    <property type="molecule type" value="Genomic_DNA"/>
</dbReference>
<protein>
    <submittedName>
        <fullName evidence="1">Uncharacterized protein</fullName>
    </submittedName>
</protein>
<dbReference type="AlphaFoldDB" id="A0A090I5T6"/>
<keyword evidence="2" id="KW-1185">Reference proteome</keyword>
<sequence length="90" mass="9892">MDSIIATLLDGSTNRYLYSSYGTVRIVNGKKNIEIHMYKALGAKQTVMLNIGKEAIITTGIINHLLINAKSDSSGDFRLVQQALSEIVNH</sequence>
<dbReference type="HOGENOM" id="CLU_2434361_0_0_6"/>
<accession>A0A090I5T6</accession>
<evidence type="ECO:0000313" key="1">
    <source>
        <dbReference type="EMBL" id="CED56935.1"/>
    </source>
</evidence>
<dbReference type="GeneID" id="28542533"/>
<name>A0A090I5T6_9GAMM</name>
<evidence type="ECO:0000313" key="2">
    <source>
        <dbReference type="Proteomes" id="UP000032427"/>
    </source>
</evidence>
<dbReference type="PATRIC" id="fig|80852.17.peg.3042"/>
<reference evidence="2" key="1">
    <citation type="submission" date="2014-09" db="EMBL/GenBank/DDBJ databases">
        <authorList>
            <person name="Hjerde E."/>
        </authorList>
    </citation>
    <scope>NUCLEOTIDE SEQUENCE [LARGE SCALE GENOMIC DNA]</scope>
    <source>
        <strain evidence="2">06/09/139</strain>
    </source>
</reference>
<dbReference type="Proteomes" id="UP000032427">
    <property type="component" value="Chromosome 2"/>
</dbReference>
<gene>
    <name evidence="1" type="ORF">AWOD_II_0287</name>
</gene>
<proteinExistence type="predicted"/>
<organism evidence="1 2">
    <name type="scientific">Aliivibrio wodanis</name>
    <dbReference type="NCBI Taxonomy" id="80852"/>
    <lineage>
        <taxon>Bacteria</taxon>
        <taxon>Pseudomonadati</taxon>
        <taxon>Pseudomonadota</taxon>
        <taxon>Gammaproteobacteria</taxon>
        <taxon>Vibrionales</taxon>
        <taxon>Vibrionaceae</taxon>
        <taxon>Aliivibrio</taxon>
    </lineage>
</organism>